<dbReference type="InterPro" id="IPR038404">
    <property type="entry name" value="TRAP_DctP_sf"/>
</dbReference>
<dbReference type="EMBL" id="JBHUEO010000120">
    <property type="protein sequence ID" value="MFD1708759.1"/>
    <property type="molecule type" value="Genomic_DNA"/>
</dbReference>
<dbReference type="InterPro" id="IPR018389">
    <property type="entry name" value="DctP_fam"/>
</dbReference>
<reference evidence="4" key="1">
    <citation type="journal article" date="2019" name="Int. J. Syst. Evol. Microbiol.">
        <title>The Global Catalogue of Microorganisms (GCM) 10K type strain sequencing project: providing services to taxonomists for standard genome sequencing and annotation.</title>
        <authorList>
            <consortium name="The Broad Institute Genomics Platform"/>
            <consortium name="The Broad Institute Genome Sequencing Center for Infectious Disease"/>
            <person name="Wu L."/>
            <person name="Ma J."/>
        </authorList>
    </citation>
    <scope>NUCLEOTIDE SEQUENCE [LARGE SCALE GENOMIC DNA]</scope>
    <source>
        <strain evidence="4">CGMCC 1.12295</strain>
    </source>
</reference>
<evidence type="ECO:0000313" key="3">
    <source>
        <dbReference type="EMBL" id="MFD1708759.1"/>
    </source>
</evidence>
<proteinExistence type="predicted"/>
<protein>
    <submittedName>
        <fullName evidence="3">TRAP transporter substrate-binding protein DctP</fullName>
    </submittedName>
</protein>
<keyword evidence="1 2" id="KW-0732">Signal</keyword>
<dbReference type="Gene3D" id="3.40.190.170">
    <property type="entry name" value="Bacterial extracellular solute-binding protein, family 7"/>
    <property type="match status" value="1"/>
</dbReference>
<dbReference type="PANTHER" id="PTHR33376">
    <property type="match status" value="1"/>
</dbReference>
<comment type="caution">
    <text evidence="3">The sequence shown here is derived from an EMBL/GenBank/DDBJ whole genome shotgun (WGS) entry which is preliminary data.</text>
</comment>
<evidence type="ECO:0000256" key="1">
    <source>
        <dbReference type="ARBA" id="ARBA00022729"/>
    </source>
</evidence>
<dbReference type="NCBIfam" id="NF037995">
    <property type="entry name" value="TRAP_S1"/>
    <property type="match status" value="1"/>
</dbReference>
<gene>
    <name evidence="3" type="primary">dctP</name>
    <name evidence="3" type="ORF">ACFSCZ_18965</name>
</gene>
<dbReference type="RefSeq" id="WP_380776513.1">
    <property type="nucleotide sequence ID" value="NZ_JBHUEO010000120.1"/>
</dbReference>
<feature type="signal peptide" evidence="2">
    <location>
        <begin position="1"/>
        <end position="19"/>
    </location>
</feature>
<accession>A0ABW4KNI9</accession>
<name>A0ABW4KNI9_9BACI</name>
<organism evidence="3 4">
    <name type="scientific">Siminovitchia sediminis</name>
    <dbReference type="NCBI Taxonomy" id="1274353"/>
    <lineage>
        <taxon>Bacteria</taxon>
        <taxon>Bacillati</taxon>
        <taxon>Bacillota</taxon>
        <taxon>Bacilli</taxon>
        <taxon>Bacillales</taxon>
        <taxon>Bacillaceae</taxon>
        <taxon>Siminovitchia</taxon>
    </lineage>
</organism>
<feature type="chain" id="PRO_5045733112" evidence="2">
    <location>
        <begin position="20"/>
        <end position="331"/>
    </location>
</feature>
<keyword evidence="4" id="KW-1185">Reference proteome</keyword>
<dbReference type="Proteomes" id="UP001597301">
    <property type="component" value="Unassembled WGS sequence"/>
</dbReference>
<evidence type="ECO:0000256" key="2">
    <source>
        <dbReference type="SAM" id="SignalP"/>
    </source>
</evidence>
<evidence type="ECO:0000313" key="4">
    <source>
        <dbReference type="Proteomes" id="UP001597301"/>
    </source>
</evidence>
<dbReference type="PANTHER" id="PTHR33376:SF5">
    <property type="entry name" value="EXTRACYTOPLASMIC SOLUTE RECEPTOR PROTEIN"/>
    <property type="match status" value="1"/>
</dbReference>
<sequence>MKKYSFILLLLAVILSGCGTEDTSSGSDTSNDTTKLKVVSFLPMDHQFTKDIVPMWLEKVAEETNGAIELEWIGGPESIPTEEQFDAVTNGLVDIGFNVSSYYGHIMPESHSLHLSPFQPWEERENGYYDYMNGLYDQYNMVYLGRWLGPNPFYFWTNKEIGSLSDLEGLKIRSNPTYHDILTAIKANPVEVVPGDVYTSLERNMVDGFGFPLLGPNDSGWTEVTKFIIDEPFLNQNGTILINKDVYSSLSTDLQETLVNLTAEFEKEMVDYFNKVNEEEWKAIEEAGLQKIELSEEDSEKFQNIVKEVKWEAMKETAPDHYEELRNLLDK</sequence>
<dbReference type="PROSITE" id="PS51257">
    <property type="entry name" value="PROKAR_LIPOPROTEIN"/>
    <property type="match status" value="1"/>
</dbReference>
<dbReference type="Pfam" id="PF03480">
    <property type="entry name" value="DctP"/>
    <property type="match status" value="1"/>
</dbReference>